<dbReference type="EMBL" id="KQ971307">
    <property type="protein sequence ID" value="EFA12020.1"/>
    <property type="molecule type" value="Genomic_DNA"/>
</dbReference>
<name>D7EIL7_TRICA</name>
<organism evidence="1 2">
    <name type="scientific">Tribolium castaneum</name>
    <name type="common">Red flour beetle</name>
    <dbReference type="NCBI Taxonomy" id="7070"/>
    <lineage>
        <taxon>Eukaryota</taxon>
        <taxon>Metazoa</taxon>
        <taxon>Ecdysozoa</taxon>
        <taxon>Arthropoda</taxon>
        <taxon>Hexapoda</taxon>
        <taxon>Insecta</taxon>
        <taxon>Pterygota</taxon>
        <taxon>Neoptera</taxon>
        <taxon>Endopterygota</taxon>
        <taxon>Coleoptera</taxon>
        <taxon>Polyphaga</taxon>
        <taxon>Cucujiformia</taxon>
        <taxon>Tenebrionidae</taxon>
        <taxon>Tenebrionidae incertae sedis</taxon>
        <taxon>Tribolium</taxon>
    </lineage>
</organism>
<proteinExistence type="predicted"/>
<reference evidence="1 2" key="2">
    <citation type="journal article" date="2010" name="Nucleic Acids Res.">
        <title>BeetleBase in 2010: revisions to provide comprehensive genomic information for Tribolium castaneum.</title>
        <authorList>
            <person name="Kim H.S."/>
            <person name="Murphy T."/>
            <person name="Xia J."/>
            <person name="Caragea D."/>
            <person name="Park Y."/>
            <person name="Beeman R.W."/>
            <person name="Lorenzen M.D."/>
            <person name="Butcher S."/>
            <person name="Manak J.R."/>
            <person name="Brown S.J."/>
        </authorList>
    </citation>
    <scope>GENOME REANNOTATION</scope>
    <source>
        <strain evidence="1 2">Georgia GA2</strain>
    </source>
</reference>
<dbReference type="AlphaFoldDB" id="D7EIL7"/>
<protein>
    <submittedName>
        <fullName evidence="1">Uncharacterized protein</fullName>
    </submittedName>
</protein>
<sequence length="84" mass="9460">MTRFALGRRRRCAIRPDRTMPQIGPHFCLGSANSHEHLNRWIRYGVVYKCVRSAPAAANQGPNVTISNDTHTPCILPDVQSVFQ</sequence>
<dbReference type="InParanoid" id="D7EIL7"/>
<evidence type="ECO:0000313" key="2">
    <source>
        <dbReference type="Proteomes" id="UP000007266"/>
    </source>
</evidence>
<dbReference type="HOGENOM" id="CLU_2530416_0_0_1"/>
<keyword evidence="2" id="KW-1185">Reference proteome</keyword>
<evidence type="ECO:0000313" key="1">
    <source>
        <dbReference type="EMBL" id="EFA12020.1"/>
    </source>
</evidence>
<accession>D7EIL7</accession>
<reference evidence="1 2" key="1">
    <citation type="journal article" date="2008" name="Nature">
        <title>The genome of the model beetle and pest Tribolium castaneum.</title>
        <authorList>
            <consortium name="Tribolium Genome Sequencing Consortium"/>
            <person name="Richards S."/>
            <person name="Gibbs R.A."/>
            <person name="Weinstock G.M."/>
            <person name="Brown S.J."/>
            <person name="Denell R."/>
            <person name="Beeman R.W."/>
            <person name="Gibbs R."/>
            <person name="Beeman R.W."/>
            <person name="Brown S.J."/>
            <person name="Bucher G."/>
            <person name="Friedrich M."/>
            <person name="Grimmelikhuijzen C.J."/>
            <person name="Klingler M."/>
            <person name="Lorenzen M."/>
            <person name="Richards S."/>
            <person name="Roth S."/>
            <person name="Schroder R."/>
            <person name="Tautz D."/>
            <person name="Zdobnov E.M."/>
            <person name="Muzny D."/>
            <person name="Gibbs R.A."/>
            <person name="Weinstock G.M."/>
            <person name="Attaway T."/>
            <person name="Bell S."/>
            <person name="Buhay C.J."/>
            <person name="Chandrabose M.N."/>
            <person name="Chavez D."/>
            <person name="Clerk-Blankenburg K.P."/>
            <person name="Cree A."/>
            <person name="Dao M."/>
            <person name="Davis C."/>
            <person name="Chacko J."/>
            <person name="Dinh H."/>
            <person name="Dugan-Rocha S."/>
            <person name="Fowler G."/>
            <person name="Garner T.T."/>
            <person name="Garnes J."/>
            <person name="Gnirke A."/>
            <person name="Hawes A."/>
            <person name="Hernandez J."/>
            <person name="Hines S."/>
            <person name="Holder M."/>
            <person name="Hume J."/>
            <person name="Jhangiani S.N."/>
            <person name="Joshi V."/>
            <person name="Khan Z.M."/>
            <person name="Jackson L."/>
            <person name="Kovar C."/>
            <person name="Kowis A."/>
            <person name="Lee S."/>
            <person name="Lewis L.R."/>
            <person name="Margolis J."/>
            <person name="Morgan M."/>
            <person name="Nazareth L.V."/>
            <person name="Nguyen N."/>
            <person name="Okwuonu G."/>
            <person name="Parker D."/>
            <person name="Richards S."/>
            <person name="Ruiz S.J."/>
            <person name="Santibanez J."/>
            <person name="Savard J."/>
            <person name="Scherer S.E."/>
            <person name="Schneider B."/>
            <person name="Sodergren E."/>
            <person name="Tautz D."/>
            <person name="Vattahil S."/>
            <person name="Villasana D."/>
            <person name="White C.S."/>
            <person name="Wright R."/>
            <person name="Park Y."/>
            <person name="Beeman R.W."/>
            <person name="Lord J."/>
            <person name="Oppert B."/>
            <person name="Lorenzen M."/>
            <person name="Brown S."/>
            <person name="Wang L."/>
            <person name="Savard J."/>
            <person name="Tautz D."/>
            <person name="Richards S."/>
            <person name="Weinstock G."/>
            <person name="Gibbs R.A."/>
            <person name="Liu Y."/>
            <person name="Worley K."/>
            <person name="Weinstock G."/>
            <person name="Elsik C.G."/>
            <person name="Reese J.T."/>
            <person name="Elhaik E."/>
            <person name="Landan G."/>
            <person name="Graur D."/>
            <person name="Arensburger P."/>
            <person name="Atkinson P."/>
            <person name="Beeman R.W."/>
            <person name="Beidler J."/>
            <person name="Brown S.J."/>
            <person name="Demuth J.P."/>
            <person name="Drury D.W."/>
            <person name="Du Y.Z."/>
            <person name="Fujiwara H."/>
            <person name="Lorenzen M."/>
            <person name="Maselli V."/>
            <person name="Osanai M."/>
            <person name="Park Y."/>
            <person name="Robertson H.M."/>
            <person name="Tu Z."/>
            <person name="Wang J.J."/>
            <person name="Wang S."/>
            <person name="Richards S."/>
            <person name="Song H."/>
            <person name="Zhang L."/>
            <person name="Sodergren E."/>
            <person name="Werner D."/>
            <person name="Stanke M."/>
            <person name="Morgenstern B."/>
            <person name="Solovyev V."/>
            <person name="Kosarev P."/>
            <person name="Brown G."/>
            <person name="Chen H.C."/>
            <person name="Ermolaeva O."/>
            <person name="Hlavina W."/>
            <person name="Kapustin Y."/>
            <person name="Kiryutin B."/>
            <person name="Kitts P."/>
            <person name="Maglott D."/>
            <person name="Pruitt K."/>
            <person name="Sapojnikov V."/>
            <person name="Souvorov A."/>
            <person name="Mackey A.J."/>
            <person name="Waterhouse R.M."/>
            <person name="Wyder S."/>
            <person name="Zdobnov E.M."/>
            <person name="Zdobnov E.M."/>
            <person name="Wyder S."/>
            <person name="Kriventseva E.V."/>
            <person name="Kadowaki T."/>
            <person name="Bork P."/>
            <person name="Aranda M."/>
            <person name="Bao R."/>
            <person name="Beermann A."/>
            <person name="Berns N."/>
            <person name="Bolognesi R."/>
            <person name="Bonneton F."/>
            <person name="Bopp D."/>
            <person name="Brown S.J."/>
            <person name="Bucher G."/>
            <person name="Butts T."/>
            <person name="Chaumot A."/>
            <person name="Denell R.E."/>
            <person name="Ferrier D.E."/>
            <person name="Friedrich M."/>
            <person name="Gordon C.M."/>
            <person name="Jindra M."/>
            <person name="Klingler M."/>
            <person name="Lan Q."/>
            <person name="Lattorff H.M."/>
            <person name="Laudet V."/>
            <person name="von Levetsow C."/>
            <person name="Liu Z."/>
            <person name="Lutz R."/>
            <person name="Lynch J.A."/>
            <person name="da Fonseca R.N."/>
            <person name="Posnien N."/>
            <person name="Reuter R."/>
            <person name="Roth S."/>
            <person name="Savard J."/>
            <person name="Schinko J.B."/>
            <person name="Schmitt C."/>
            <person name="Schoppmeier M."/>
            <person name="Schroder R."/>
            <person name="Shippy T.D."/>
            <person name="Simonnet F."/>
            <person name="Marques-Souza H."/>
            <person name="Tautz D."/>
            <person name="Tomoyasu Y."/>
            <person name="Trauner J."/>
            <person name="Van der Zee M."/>
            <person name="Vervoort M."/>
            <person name="Wittkopp N."/>
            <person name="Wimmer E.A."/>
            <person name="Yang X."/>
            <person name="Jones A.K."/>
            <person name="Sattelle D.B."/>
            <person name="Ebert P.R."/>
            <person name="Nelson D."/>
            <person name="Scott J.G."/>
            <person name="Beeman R.W."/>
            <person name="Muthukrishnan S."/>
            <person name="Kramer K.J."/>
            <person name="Arakane Y."/>
            <person name="Beeman R.W."/>
            <person name="Zhu Q."/>
            <person name="Hogenkamp D."/>
            <person name="Dixit R."/>
            <person name="Oppert B."/>
            <person name="Jiang H."/>
            <person name="Zou Z."/>
            <person name="Marshall J."/>
            <person name="Elpidina E."/>
            <person name="Vinokurov K."/>
            <person name="Oppert C."/>
            <person name="Zou Z."/>
            <person name="Evans J."/>
            <person name="Lu Z."/>
            <person name="Zhao P."/>
            <person name="Sumathipala N."/>
            <person name="Altincicek B."/>
            <person name="Vilcinskas A."/>
            <person name="Williams M."/>
            <person name="Hultmark D."/>
            <person name="Hetru C."/>
            <person name="Jiang H."/>
            <person name="Grimmelikhuijzen C.J."/>
            <person name="Hauser F."/>
            <person name="Cazzamali G."/>
            <person name="Williamson M."/>
            <person name="Park Y."/>
            <person name="Li B."/>
            <person name="Tanaka Y."/>
            <person name="Predel R."/>
            <person name="Neupert S."/>
            <person name="Schachtner J."/>
            <person name="Verleyen P."/>
            <person name="Raible F."/>
            <person name="Bork P."/>
            <person name="Friedrich M."/>
            <person name="Walden K.K."/>
            <person name="Robertson H.M."/>
            <person name="Angeli S."/>
            <person name="Foret S."/>
            <person name="Bucher G."/>
            <person name="Schuetz S."/>
            <person name="Maleszka R."/>
            <person name="Wimmer E.A."/>
            <person name="Beeman R.W."/>
            <person name="Lorenzen M."/>
            <person name="Tomoyasu Y."/>
            <person name="Miller S.C."/>
            <person name="Grossmann D."/>
            <person name="Bucher G."/>
        </authorList>
    </citation>
    <scope>NUCLEOTIDE SEQUENCE [LARGE SCALE GENOMIC DNA]</scope>
    <source>
        <strain evidence="1 2">Georgia GA2</strain>
    </source>
</reference>
<gene>
    <name evidence="1" type="primary">GLEAN_01435</name>
    <name evidence="1" type="ORF">TcasGA2_TC001435</name>
</gene>
<dbReference type="Proteomes" id="UP000007266">
    <property type="component" value="Linkage group 1"/>
</dbReference>